<dbReference type="GO" id="GO:0015293">
    <property type="term" value="F:symporter activity"/>
    <property type="evidence" value="ECO:0007669"/>
    <property type="project" value="InterPro"/>
</dbReference>
<accession>A0A484XTS8</accession>
<dbReference type="SUPFAM" id="SSF103473">
    <property type="entry name" value="MFS general substrate transporter"/>
    <property type="match status" value="1"/>
</dbReference>
<feature type="transmembrane region" description="Helical" evidence="2">
    <location>
        <begin position="37"/>
        <end position="60"/>
    </location>
</feature>
<evidence type="ECO:0000313" key="3">
    <source>
        <dbReference type="EMBL" id="VFS27710.1"/>
    </source>
</evidence>
<dbReference type="Proteomes" id="UP000351155">
    <property type="component" value="Unassembled WGS sequence"/>
</dbReference>
<proteinExistence type="inferred from homology"/>
<organism evidence="3 4">
    <name type="scientific">Enterobacter cancerogenus</name>
    <dbReference type="NCBI Taxonomy" id="69218"/>
    <lineage>
        <taxon>Bacteria</taxon>
        <taxon>Pseudomonadati</taxon>
        <taxon>Pseudomonadota</taxon>
        <taxon>Gammaproteobacteria</taxon>
        <taxon>Enterobacterales</taxon>
        <taxon>Enterobacteriaceae</taxon>
        <taxon>Enterobacter</taxon>
        <taxon>Enterobacter cloacae complex</taxon>
    </lineage>
</organism>
<evidence type="ECO:0000256" key="1">
    <source>
        <dbReference type="ARBA" id="ARBA00009617"/>
    </source>
</evidence>
<keyword evidence="2" id="KW-1133">Transmembrane helix</keyword>
<dbReference type="PANTHER" id="PTHR11328:SF24">
    <property type="entry name" value="MAJOR FACILITATOR SUPERFAMILY (MFS) PROFILE DOMAIN-CONTAINING PROTEIN"/>
    <property type="match status" value="1"/>
</dbReference>
<evidence type="ECO:0000256" key="2">
    <source>
        <dbReference type="SAM" id="Phobius"/>
    </source>
</evidence>
<keyword evidence="2" id="KW-0812">Transmembrane</keyword>
<dbReference type="EMBL" id="CAADIW010000022">
    <property type="protein sequence ID" value="VFS27710.1"/>
    <property type="molecule type" value="Genomic_DNA"/>
</dbReference>
<feature type="transmembrane region" description="Helical" evidence="2">
    <location>
        <begin position="12"/>
        <end position="31"/>
    </location>
</feature>
<sequence length="146" mass="15446">MVKPTERRVGYGVALGYGITDLFGGGAFAIIGTWLLFFYTTYCGLSVVEAGSIFAIARVIDALLSPIMGYVTDNFGDTWLGRKFGRRRFFLLLSSPPDVSLCPAVADGHGLLVLPWHLSVHRAAVGDGAGAVGNAGGRDDQPLRGA</sequence>
<evidence type="ECO:0000313" key="4">
    <source>
        <dbReference type="Proteomes" id="UP000351155"/>
    </source>
</evidence>
<dbReference type="InterPro" id="IPR039672">
    <property type="entry name" value="MFS_2"/>
</dbReference>
<name>A0A484XTS8_9ENTR</name>
<gene>
    <name evidence="3" type="ORF">NCTC12126_02822</name>
</gene>
<protein>
    <submittedName>
        <fullName evidence="3">Putative oligogalacturonide transporter</fullName>
    </submittedName>
</protein>
<dbReference type="GO" id="GO:0008643">
    <property type="term" value="P:carbohydrate transport"/>
    <property type="evidence" value="ECO:0007669"/>
    <property type="project" value="InterPro"/>
</dbReference>
<reference evidence="3 4" key="1">
    <citation type="submission" date="2019-03" db="EMBL/GenBank/DDBJ databases">
        <authorList>
            <consortium name="Pathogen Informatics"/>
        </authorList>
    </citation>
    <scope>NUCLEOTIDE SEQUENCE [LARGE SCALE GENOMIC DNA]</scope>
    <source>
        <strain evidence="3 4">NCTC12126</strain>
    </source>
</reference>
<dbReference type="Gene3D" id="1.20.1250.20">
    <property type="entry name" value="MFS general substrate transporter like domains"/>
    <property type="match status" value="1"/>
</dbReference>
<dbReference type="AlphaFoldDB" id="A0A484XTS8"/>
<dbReference type="PANTHER" id="PTHR11328">
    <property type="entry name" value="MAJOR FACILITATOR SUPERFAMILY DOMAIN-CONTAINING PROTEIN"/>
    <property type="match status" value="1"/>
</dbReference>
<keyword evidence="2" id="KW-0472">Membrane</keyword>
<dbReference type="InterPro" id="IPR036259">
    <property type="entry name" value="MFS_trans_sf"/>
</dbReference>
<dbReference type="Pfam" id="PF13347">
    <property type="entry name" value="MFS_2"/>
    <property type="match status" value="1"/>
</dbReference>
<comment type="similarity">
    <text evidence="1">Belongs to the sodium:galactoside symporter (TC 2.A.2) family.</text>
</comment>
<dbReference type="GO" id="GO:0005886">
    <property type="term" value="C:plasma membrane"/>
    <property type="evidence" value="ECO:0007669"/>
    <property type="project" value="TreeGrafter"/>
</dbReference>